<dbReference type="SUPFAM" id="SSF48179">
    <property type="entry name" value="6-phosphogluconate dehydrogenase C-terminal domain-like"/>
    <property type="match status" value="1"/>
</dbReference>
<dbReference type="PANTHER" id="PTHR40459:SF1">
    <property type="entry name" value="CONSERVED HYPOTHETICAL ALANINE AND LEUCINE RICH PROTEIN"/>
    <property type="match status" value="1"/>
</dbReference>
<dbReference type="EMBL" id="SACM01000001">
    <property type="protein sequence ID" value="RVT88956.1"/>
    <property type="molecule type" value="Genomic_DNA"/>
</dbReference>
<keyword evidence="3" id="KW-1185">Reference proteome</keyword>
<dbReference type="AlphaFoldDB" id="A0A3S2VJQ7"/>
<evidence type="ECO:0000259" key="1">
    <source>
        <dbReference type="Pfam" id="PF10728"/>
    </source>
</evidence>
<dbReference type="InterPro" id="IPR037108">
    <property type="entry name" value="TM1727-like_C_sf"/>
</dbReference>
<dbReference type="Pfam" id="PF10728">
    <property type="entry name" value="DUF2520"/>
    <property type="match status" value="1"/>
</dbReference>
<name>A0A3S2VJQ7_9BURK</name>
<dbReference type="OrthoDB" id="8650434at2"/>
<proteinExistence type="predicted"/>
<dbReference type="Gene3D" id="1.10.1040.20">
    <property type="entry name" value="ProC-like, C-terminal domain"/>
    <property type="match status" value="1"/>
</dbReference>
<organism evidence="2 3">
    <name type="scientific">Inhella crocodyli</name>
    <dbReference type="NCBI Taxonomy" id="2499851"/>
    <lineage>
        <taxon>Bacteria</taxon>
        <taxon>Pseudomonadati</taxon>
        <taxon>Pseudomonadota</taxon>
        <taxon>Betaproteobacteria</taxon>
        <taxon>Burkholderiales</taxon>
        <taxon>Sphaerotilaceae</taxon>
        <taxon>Inhella</taxon>
    </lineage>
</organism>
<dbReference type="InterPro" id="IPR018931">
    <property type="entry name" value="DUF2520"/>
</dbReference>
<accession>A0A3S2VJQ7</accession>
<sequence length="254" mass="26036">MAHRWGLQACTPAEVLARADWVVLAVRDEAIAPLCASLPWQAHHVALHLSGATPLSALCAAREAGARVAGFHPLQLLADPLPPLDAARTAWQGIRVGIEAEGEVGRALADLARRLGAEPLALNGALRAGYHAAANAAASGLLAPLDLAARLGSEALGVAPEEALKALLPLAEGTLRAARERGVVGALSGPVARADLGVLAAHDAALSARAGPLARSDRALYLALIHALLPLAAATGRLSEAEWQALDQGIKSLR</sequence>
<dbReference type="PANTHER" id="PTHR40459">
    <property type="entry name" value="CONSERVED HYPOTHETICAL ALANINE AND LEUCINE RICH PROTEIN"/>
    <property type="match status" value="1"/>
</dbReference>
<evidence type="ECO:0000313" key="3">
    <source>
        <dbReference type="Proteomes" id="UP000288587"/>
    </source>
</evidence>
<dbReference type="Proteomes" id="UP000288587">
    <property type="component" value="Unassembled WGS sequence"/>
</dbReference>
<dbReference type="InterPro" id="IPR036291">
    <property type="entry name" value="NAD(P)-bd_dom_sf"/>
</dbReference>
<protein>
    <submittedName>
        <fullName evidence="2">DUF2520 domain-containing protein</fullName>
    </submittedName>
</protein>
<comment type="caution">
    <text evidence="2">The sequence shown here is derived from an EMBL/GenBank/DDBJ whole genome shotgun (WGS) entry which is preliminary data.</text>
</comment>
<reference evidence="2 3" key="1">
    <citation type="submission" date="2019-01" db="EMBL/GenBank/DDBJ databases">
        <authorList>
            <person name="Chen W.-M."/>
        </authorList>
    </citation>
    <scope>NUCLEOTIDE SEQUENCE [LARGE SCALE GENOMIC DNA]</scope>
    <source>
        <strain evidence="2 3">CCP-18</strain>
    </source>
</reference>
<dbReference type="Gene3D" id="3.40.50.720">
    <property type="entry name" value="NAD(P)-binding Rossmann-like Domain"/>
    <property type="match status" value="1"/>
</dbReference>
<dbReference type="InterPro" id="IPR008927">
    <property type="entry name" value="6-PGluconate_DH-like_C_sf"/>
</dbReference>
<gene>
    <name evidence="2" type="ORF">EOD73_04500</name>
</gene>
<dbReference type="SUPFAM" id="SSF51735">
    <property type="entry name" value="NAD(P)-binding Rossmann-fold domains"/>
    <property type="match status" value="1"/>
</dbReference>
<feature type="domain" description="DUF2520" evidence="1">
    <location>
        <begin position="96"/>
        <end position="221"/>
    </location>
</feature>
<evidence type="ECO:0000313" key="2">
    <source>
        <dbReference type="EMBL" id="RVT88956.1"/>
    </source>
</evidence>